<dbReference type="EMBL" id="CP080095">
    <property type="protein sequence ID" value="QYD70649.1"/>
    <property type="molecule type" value="Genomic_DNA"/>
</dbReference>
<dbReference type="InterPro" id="IPR010869">
    <property type="entry name" value="DUF1501"/>
</dbReference>
<dbReference type="RefSeq" id="WP_219799956.1">
    <property type="nucleotide sequence ID" value="NZ_CP080095.1"/>
</dbReference>
<dbReference type="Pfam" id="PF07394">
    <property type="entry name" value="DUF1501"/>
    <property type="match status" value="1"/>
</dbReference>
<dbReference type="PANTHER" id="PTHR43737:SF1">
    <property type="entry name" value="DUF1501 DOMAIN-CONTAINING PROTEIN"/>
    <property type="match status" value="1"/>
</dbReference>
<accession>A0ABX8UNS9</accession>
<keyword evidence="1" id="KW-0732">Signal</keyword>
<proteinExistence type="predicted"/>
<feature type="signal peptide" evidence="1">
    <location>
        <begin position="1"/>
        <end position="23"/>
    </location>
</feature>
<dbReference type="SUPFAM" id="SSF53649">
    <property type="entry name" value="Alkaline phosphatase-like"/>
    <property type="match status" value="1"/>
</dbReference>
<feature type="chain" id="PRO_5047152854" evidence="1">
    <location>
        <begin position="24"/>
        <end position="363"/>
    </location>
</feature>
<evidence type="ECO:0000256" key="1">
    <source>
        <dbReference type="SAM" id="SignalP"/>
    </source>
</evidence>
<keyword evidence="3" id="KW-1185">Reference proteome</keyword>
<dbReference type="PANTHER" id="PTHR43737">
    <property type="entry name" value="BLL7424 PROTEIN"/>
    <property type="match status" value="1"/>
</dbReference>
<dbReference type="Proteomes" id="UP000826462">
    <property type="component" value="Chromosome 1"/>
</dbReference>
<organism evidence="2 3">
    <name type="scientific">Paraburkholderia edwinii</name>
    <dbReference type="NCBI Taxonomy" id="2861782"/>
    <lineage>
        <taxon>Bacteria</taxon>
        <taxon>Pseudomonadati</taxon>
        <taxon>Pseudomonadota</taxon>
        <taxon>Betaproteobacteria</taxon>
        <taxon>Burkholderiales</taxon>
        <taxon>Burkholderiaceae</taxon>
        <taxon>Paraburkholderia</taxon>
    </lineage>
</organism>
<evidence type="ECO:0000313" key="3">
    <source>
        <dbReference type="Proteomes" id="UP000826462"/>
    </source>
</evidence>
<name>A0ABX8UNS9_9BURK</name>
<gene>
    <name evidence="2" type="ORF">KZJ38_10385</name>
</gene>
<protein>
    <submittedName>
        <fullName evidence="2">DUF1501 domain-containing protein</fullName>
    </submittedName>
</protein>
<sequence>MKRREFLSVAAAAGAAFSLPRIALGAALTGAGNFASGCVNVSANGALASASASASTSATSAGGGRKLLVLIELKGGNDGLNTVVPYADPLYYRLRPRVAVSRDTVLPISERAALHPALAPLMPLWQSGQLAVVQGLGYPQFNRSHFRASEIWDTASDAHRYLRDGWIARALAQRDAGHAMRGGGGLVVGSAEHGPLAGAACAVPTLMSSSMGEVARAQCMLDASVIRITLNGFDTHFNQRERHAARLAQLAQGIDALRASLVELGLWNDTLVMTCSEFGRRPRENDNGGTEHGSSAPHFVIGSRVRGGLYGAPPALSQLDGNGNLPMAIDFRCLYATVLRSWWGCDAAAVLERRFEPLPLLRV</sequence>
<evidence type="ECO:0000313" key="2">
    <source>
        <dbReference type="EMBL" id="QYD70649.1"/>
    </source>
</evidence>
<dbReference type="InterPro" id="IPR017850">
    <property type="entry name" value="Alkaline_phosphatase_core_sf"/>
</dbReference>
<reference evidence="2 3" key="1">
    <citation type="submission" date="2021-07" db="EMBL/GenBank/DDBJ databases">
        <title>Paraburkholderia edwinii protects Aspergillus sp. from phenazines by acting as a toxin sponge.</title>
        <authorList>
            <person name="Dahlstrom K.M."/>
            <person name="Newman D.K."/>
        </authorList>
    </citation>
    <scope>NUCLEOTIDE SEQUENCE [LARGE SCALE GENOMIC DNA]</scope>
    <source>
        <strain evidence="2 3">Pe01</strain>
    </source>
</reference>